<dbReference type="EMBL" id="JAGKHQ010000021">
    <property type="protein sequence ID" value="KAG7474434.1"/>
    <property type="molecule type" value="Genomic_DNA"/>
</dbReference>
<keyword evidence="3" id="KW-1185">Reference proteome</keyword>
<protein>
    <submittedName>
        <fullName evidence="2">Uncharacterized protein</fullName>
    </submittedName>
</protein>
<gene>
    <name evidence="2" type="ORF">JOB18_008672</name>
</gene>
<organism evidence="2 3">
    <name type="scientific">Solea senegalensis</name>
    <name type="common">Senegalese sole</name>
    <dbReference type="NCBI Taxonomy" id="28829"/>
    <lineage>
        <taxon>Eukaryota</taxon>
        <taxon>Metazoa</taxon>
        <taxon>Chordata</taxon>
        <taxon>Craniata</taxon>
        <taxon>Vertebrata</taxon>
        <taxon>Euteleostomi</taxon>
        <taxon>Actinopterygii</taxon>
        <taxon>Neopterygii</taxon>
        <taxon>Teleostei</taxon>
        <taxon>Neoteleostei</taxon>
        <taxon>Acanthomorphata</taxon>
        <taxon>Carangaria</taxon>
        <taxon>Pleuronectiformes</taxon>
        <taxon>Pleuronectoidei</taxon>
        <taxon>Soleidae</taxon>
        <taxon>Solea</taxon>
    </lineage>
</organism>
<proteinExistence type="predicted"/>
<evidence type="ECO:0000313" key="3">
    <source>
        <dbReference type="Proteomes" id="UP000693946"/>
    </source>
</evidence>
<evidence type="ECO:0000313" key="2">
    <source>
        <dbReference type="EMBL" id="KAG7474434.1"/>
    </source>
</evidence>
<dbReference type="AlphaFoldDB" id="A0AAV6PPV1"/>
<feature type="compositionally biased region" description="Basic and acidic residues" evidence="1">
    <location>
        <begin position="59"/>
        <end position="69"/>
    </location>
</feature>
<name>A0AAV6PPV1_SOLSE</name>
<dbReference type="Proteomes" id="UP000693946">
    <property type="component" value="Linkage Group LG9"/>
</dbReference>
<accession>A0AAV6PPV1</accession>
<evidence type="ECO:0000256" key="1">
    <source>
        <dbReference type="SAM" id="MobiDB-lite"/>
    </source>
</evidence>
<reference evidence="2 3" key="1">
    <citation type="journal article" date="2021" name="Sci. Rep.">
        <title>Chromosome anchoring in Senegalese sole (Solea senegalensis) reveals sex-associated markers and genome rearrangements in flatfish.</title>
        <authorList>
            <person name="Guerrero-Cozar I."/>
            <person name="Gomez-Garrido J."/>
            <person name="Berbel C."/>
            <person name="Martinez-Blanch J.F."/>
            <person name="Alioto T."/>
            <person name="Claros M.G."/>
            <person name="Gagnaire P.A."/>
            <person name="Manchado M."/>
        </authorList>
    </citation>
    <scope>NUCLEOTIDE SEQUENCE [LARGE SCALE GENOMIC DNA]</scope>
    <source>
        <strain evidence="2">Sse05_10M</strain>
    </source>
</reference>
<sequence length="69" mass="7682">MQLTAGNDAALAQFISANQVTGARRRRRQQQQRKMEFGQAGATQLSPRELAPGRALGLSRKEKRETLTE</sequence>
<feature type="region of interest" description="Disordered" evidence="1">
    <location>
        <begin position="16"/>
        <end position="69"/>
    </location>
</feature>
<comment type="caution">
    <text evidence="2">The sequence shown here is derived from an EMBL/GenBank/DDBJ whole genome shotgun (WGS) entry which is preliminary data.</text>
</comment>